<dbReference type="PROSITE" id="PS01130">
    <property type="entry name" value="SLC26A"/>
    <property type="match status" value="1"/>
</dbReference>
<dbReference type="SUPFAM" id="SSF52091">
    <property type="entry name" value="SpoIIaa-like"/>
    <property type="match status" value="1"/>
</dbReference>
<dbReference type="CDD" id="cd07042">
    <property type="entry name" value="STAS_SulP_like_sulfate_transporter"/>
    <property type="match status" value="1"/>
</dbReference>
<feature type="transmembrane region" description="Helical" evidence="7">
    <location>
        <begin position="558"/>
        <end position="579"/>
    </location>
</feature>
<dbReference type="InterPro" id="IPR001902">
    <property type="entry name" value="SLC26A/SulP_fam"/>
</dbReference>
<proteinExistence type="predicted"/>
<evidence type="ECO:0000256" key="7">
    <source>
        <dbReference type="SAM" id="Phobius"/>
    </source>
</evidence>
<evidence type="ECO:0000256" key="4">
    <source>
        <dbReference type="ARBA" id="ARBA00022989"/>
    </source>
</evidence>
<gene>
    <name evidence="9" type="ORF">BDA96_10G038800</name>
</gene>
<dbReference type="Gene3D" id="3.30.750.24">
    <property type="entry name" value="STAS domain"/>
    <property type="match status" value="1"/>
</dbReference>
<feature type="transmembrane region" description="Helical" evidence="7">
    <location>
        <begin position="312"/>
        <end position="333"/>
    </location>
</feature>
<dbReference type="AlphaFoldDB" id="A0A921TYE0"/>
<dbReference type="PROSITE" id="PS50801">
    <property type="entry name" value="STAS"/>
    <property type="match status" value="1"/>
</dbReference>
<dbReference type="InterPro" id="IPR018045">
    <property type="entry name" value="S04_transporter_CS"/>
</dbReference>
<feature type="transmembrane region" description="Helical" evidence="7">
    <location>
        <begin position="495"/>
        <end position="523"/>
    </location>
</feature>
<feature type="transmembrane region" description="Helical" evidence="7">
    <location>
        <begin position="283"/>
        <end position="300"/>
    </location>
</feature>
<feature type="region of interest" description="Disordered" evidence="6">
    <location>
        <begin position="1"/>
        <end position="47"/>
    </location>
</feature>
<feature type="transmembrane region" description="Helical" evidence="7">
    <location>
        <begin position="402"/>
        <end position="421"/>
    </location>
</feature>
<organism evidence="9 10">
    <name type="scientific">Sorghum bicolor</name>
    <name type="common">Sorghum</name>
    <name type="synonym">Sorghum vulgare</name>
    <dbReference type="NCBI Taxonomy" id="4558"/>
    <lineage>
        <taxon>Eukaryota</taxon>
        <taxon>Viridiplantae</taxon>
        <taxon>Streptophyta</taxon>
        <taxon>Embryophyta</taxon>
        <taxon>Tracheophyta</taxon>
        <taxon>Spermatophyta</taxon>
        <taxon>Magnoliopsida</taxon>
        <taxon>Liliopsida</taxon>
        <taxon>Poales</taxon>
        <taxon>Poaceae</taxon>
        <taxon>PACMAD clade</taxon>
        <taxon>Panicoideae</taxon>
        <taxon>Andropogonodae</taxon>
        <taxon>Andropogoneae</taxon>
        <taxon>Sorghinae</taxon>
        <taxon>Sorghum</taxon>
    </lineage>
</organism>
<protein>
    <recommendedName>
        <fullName evidence="8">STAS domain-containing protein</fullName>
    </recommendedName>
</protein>
<reference evidence="9" key="1">
    <citation type="journal article" date="2019" name="BMC Genomics">
        <title>A new reference genome for Sorghum bicolor reveals high levels of sequence similarity between sweet and grain genotypes: implications for the genetics of sugar metabolism.</title>
        <authorList>
            <person name="Cooper E.A."/>
            <person name="Brenton Z.W."/>
            <person name="Flinn B.S."/>
            <person name="Jenkins J."/>
            <person name="Shu S."/>
            <person name="Flowers D."/>
            <person name="Luo F."/>
            <person name="Wang Y."/>
            <person name="Xia P."/>
            <person name="Barry K."/>
            <person name="Daum C."/>
            <person name="Lipzen A."/>
            <person name="Yoshinaga Y."/>
            <person name="Schmutz J."/>
            <person name="Saski C."/>
            <person name="Vermerris W."/>
            <person name="Kresovich S."/>
        </authorList>
    </citation>
    <scope>NUCLEOTIDE SEQUENCE</scope>
</reference>
<feature type="domain" description="STAS" evidence="8">
    <location>
        <begin position="551"/>
        <end position="674"/>
    </location>
</feature>
<dbReference type="InterPro" id="IPR011547">
    <property type="entry name" value="SLC26A/SulP_dom"/>
</dbReference>
<keyword evidence="4 7" id="KW-1133">Transmembrane helix</keyword>
<dbReference type="PANTHER" id="PTHR11814">
    <property type="entry name" value="SULFATE TRANSPORTER"/>
    <property type="match status" value="1"/>
</dbReference>
<dbReference type="NCBIfam" id="TIGR00815">
    <property type="entry name" value="sulP"/>
    <property type="match status" value="1"/>
</dbReference>
<evidence type="ECO:0000256" key="6">
    <source>
        <dbReference type="SAM" id="MobiDB-lite"/>
    </source>
</evidence>
<keyword evidence="3 7" id="KW-0812">Transmembrane</keyword>
<dbReference type="InterPro" id="IPR002645">
    <property type="entry name" value="STAS_dom"/>
</dbReference>
<evidence type="ECO:0000313" key="10">
    <source>
        <dbReference type="Proteomes" id="UP000807115"/>
    </source>
</evidence>
<dbReference type="GO" id="GO:0016020">
    <property type="term" value="C:membrane"/>
    <property type="evidence" value="ECO:0007669"/>
    <property type="project" value="UniProtKB-SubCell"/>
</dbReference>
<accession>A0A921TYE0</accession>
<comment type="caution">
    <text evidence="9">The sequence shown here is derived from an EMBL/GenBank/DDBJ whole genome shotgun (WGS) entry which is preliminary data.</text>
</comment>
<reference evidence="9" key="2">
    <citation type="submission" date="2020-10" db="EMBL/GenBank/DDBJ databases">
        <authorList>
            <person name="Cooper E.A."/>
            <person name="Brenton Z.W."/>
            <person name="Flinn B.S."/>
            <person name="Jenkins J."/>
            <person name="Shu S."/>
            <person name="Flowers D."/>
            <person name="Luo F."/>
            <person name="Wang Y."/>
            <person name="Xia P."/>
            <person name="Barry K."/>
            <person name="Daum C."/>
            <person name="Lipzen A."/>
            <person name="Yoshinaga Y."/>
            <person name="Schmutz J."/>
            <person name="Saski C."/>
            <person name="Vermerris W."/>
            <person name="Kresovich S."/>
        </authorList>
    </citation>
    <scope>NUCLEOTIDE SEQUENCE</scope>
</reference>
<evidence type="ECO:0000259" key="8">
    <source>
        <dbReference type="PROSITE" id="PS50801"/>
    </source>
</evidence>
<evidence type="ECO:0000256" key="5">
    <source>
        <dbReference type="ARBA" id="ARBA00023136"/>
    </source>
</evidence>
<dbReference type="OMA" id="WNENQDL"/>
<sequence>MVANNKVDSLSYDVEAPPPPATASAAAAAAPPPAPAPASARPAAPVSRQGTASASVLELHKVSVPERRTVAKALRQRLAEVFFPDDPLHQFKNQSSARRLVLALQYFFPIFQWGSAYSPTLLRSDLIAGLTIASLAIPQGISYAKLANLPPIIGLYSSFVPPLIYSLLGSSRDLAVGPVSIASLVMGSMLREAVSPDEQPILYLQLAFTATFFAGALQASLGFLRLGFIVDFLSKPTLTGFMGGAAVIVSLQQLKSLLGIVHFTSHMGFVDVMRSVVNRHDEWKWQTIVMGTAFLAILLLTRQISKKNPKLFLVAAGAPLASVIISTILSYMWKSPSISVIGILPRGVNPPSANMLTFSGSNVALAIKTGVMTGILSLTEGIAVGRTFASINNYQVDGNKEMMAIGIMNMAGSCASCYVTTGSFSRSAVSYSAGCKTAVSNIVMAAMVLVTLLFLMPLFHYTPNVILSAIIITAVIGLIDVRGAAKLWKVDKLDFLACVSAFLGVLLVSVQMGLAIAVGISLFKILLQVTRPNLVVEGLVPGTQSYRSVAQYREAVRVPAFLVVGVESAIYFANSMYLVERVLRFLRDEEERALKSNLPSIRSVVLDMSAVTAIDTSGLDALSELKKVLDKRSIELVLANPLGSVAERIFNSAVGETFGSDRLFFSVGEAVAAAACKAAQP</sequence>
<dbReference type="OrthoDB" id="288203at2759"/>
<keyword evidence="5 7" id="KW-0472">Membrane</keyword>
<dbReference type="Gramene" id="EER89179">
    <property type="protein sequence ID" value="EER89179"/>
    <property type="gene ID" value="SORBI_3010G033800"/>
</dbReference>
<evidence type="ECO:0000256" key="2">
    <source>
        <dbReference type="ARBA" id="ARBA00022448"/>
    </source>
</evidence>
<feature type="transmembrane region" description="Helical" evidence="7">
    <location>
        <begin position="238"/>
        <end position="263"/>
    </location>
</feature>
<dbReference type="FunFam" id="3.30.750.24:FF:000002">
    <property type="entry name" value="Sulfate transporter 31"/>
    <property type="match status" value="1"/>
</dbReference>
<evidence type="ECO:0000256" key="1">
    <source>
        <dbReference type="ARBA" id="ARBA00004141"/>
    </source>
</evidence>
<dbReference type="EMBL" id="CM027689">
    <property type="protein sequence ID" value="KAG0512727.1"/>
    <property type="molecule type" value="Genomic_DNA"/>
</dbReference>
<keyword evidence="2" id="KW-0813">Transport</keyword>
<dbReference type="GO" id="GO:0008271">
    <property type="term" value="F:secondary active sulfate transmembrane transporter activity"/>
    <property type="evidence" value="ECO:0007669"/>
    <property type="project" value="InterPro"/>
</dbReference>
<dbReference type="Pfam" id="PF00916">
    <property type="entry name" value="Sulfate_transp"/>
    <property type="match status" value="1"/>
</dbReference>
<feature type="transmembrane region" description="Helical" evidence="7">
    <location>
        <begin position="465"/>
        <end position="483"/>
    </location>
</feature>
<comment type="subcellular location">
    <subcellularLocation>
        <location evidence="1">Membrane</location>
        <topology evidence="1">Multi-pass membrane protein</topology>
    </subcellularLocation>
</comment>
<dbReference type="Proteomes" id="UP000807115">
    <property type="component" value="Chromosome 10"/>
</dbReference>
<feature type="transmembrane region" description="Helical" evidence="7">
    <location>
        <begin position="202"/>
        <end position="226"/>
    </location>
</feature>
<dbReference type="InterPro" id="IPR036513">
    <property type="entry name" value="STAS_dom_sf"/>
</dbReference>
<evidence type="ECO:0000256" key="3">
    <source>
        <dbReference type="ARBA" id="ARBA00022692"/>
    </source>
</evidence>
<dbReference type="Pfam" id="PF01740">
    <property type="entry name" value="STAS"/>
    <property type="match status" value="1"/>
</dbReference>
<feature type="transmembrane region" description="Helical" evidence="7">
    <location>
        <begin position="442"/>
        <end position="459"/>
    </location>
</feature>
<evidence type="ECO:0000313" key="9">
    <source>
        <dbReference type="EMBL" id="KAG0512727.1"/>
    </source>
</evidence>
<name>A0A921TYE0_SORBI</name>